<dbReference type="Proteomes" id="UP001501057">
    <property type="component" value="Unassembled WGS sequence"/>
</dbReference>
<comment type="similarity">
    <text evidence="1">Belongs to the NAD(P)-dependent epimerase/dehydratase family.</text>
</comment>
<dbReference type="RefSeq" id="WP_344196366.1">
    <property type="nucleotide sequence ID" value="NZ_BAAAME010000001.1"/>
</dbReference>
<reference evidence="4" key="1">
    <citation type="journal article" date="2019" name="Int. J. Syst. Evol. Microbiol.">
        <title>The Global Catalogue of Microorganisms (GCM) 10K type strain sequencing project: providing services to taxonomists for standard genome sequencing and annotation.</title>
        <authorList>
            <consortium name="The Broad Institute Genomics Platform"/>
            <consortium name="The Broad Institute Genome Sequencing Center for Infectious Disease"/>
            <person name="Wu L."/>
            <person name="Ma J."/>
        </authorList>
    </citation>
    <scope>NUCLEOTIDE SEQUENCE [LARGE SCALE GENOMIC DNA]</scope>
    <source>
        <strain evidence="4">JCM 13518</strain>
    </source>
</reference>
<dbReference type="Gene3D" id="3.40.50.720">
    <property type="entry name" value="NAD(P)-binding Rossmann-like Domain"/>
    <property type="match status" value="1"/>
</dbReference>
<dbReference type="InterPro" id="IPR036291">
    <property type="entry name" value="NAD(P)-bd_dom_sf"/>
</dbReference>
<comment type="caution">
    <text evidence="3">The sequence shown here is derived from an EMBL/GenBank/DDBJ whole genome shotgun (WGS) entry which is preliminary data.</text>
</comment>
<accession>A0ABP4VGP2</accession>
<dbReference type="PRINTS" id="PR01713">
    <property type="entry name" value="NUCEPIMERASE"/>
</dbReference>
<feature type="domain" description="NAD-dependent epimerase/dehydratase" evidence="2">
    <location>
        <begin position="5"/>
        <end position="142"/>
    </location>
</feature>
<dbReference type="SUPFAM" id="SSF51735">
    <property type="entry name" value="NAD(P)-binding Rossmann-fold domains"/>
    <property type="match status" value="1"/>
</dbReference>
<proteinExistence type="inferred from homology"/>
<gene>
    <name evidence="3" type="ORF">GCM10009710_00190</name>
</gene>
<dbReference type="PANTHER" id="PTHR43000">
    <property type="entry name" value="DTDP-D-GLUCOSE 4,6-DEHYDRATASE-RELATED"/>
    <property type="match status" value="1"/>
</dbReference>
<name>A0ABP4VGP2_9ACTN</name>
<feature type="domain" description="NAD-dependent epimerase/dehydratase" evidence="2">
    <location>
        <begin position="176"/>
        <end position="287"/>
    </location>
</feature>
<protein>
    <submittedName>
        <fullName evidence="3">SDR family NAD(P)-dependent oxidoreductase</fullName>
    </submittedName>
</protein>
<evidence type="ECO:0000259" key="2">
    <source>
        <dbReference type="Pfam" id="PF01370"/>
    </source>
</evidence>
<keyword evidence="4" id="KW-1185">Reference proteome</keyword>
<dbReference type="EMBL" id="BAAAME010000001">
    <property type="protein sequence ID" value="GAA1723355.1"/>
    <property type="molecule type" value="Genomic_DNA"/>
</dbReference>
<dbReference type="InterPro" id="IPR001509">
    <property type="entry name" value="Epimerase_deHydtase"/>
</dbReference>
<evidence type="ECO:0000313" key="3">
    <source>
        <dbReference type="EMBL" id="GAA1723355.1"/>
    </source>
</evidence>
<sequence length="379" mass="40772">MPHQVLITGGAGFIGSRLARRFAENGDDVVILDSLIPQVHGDDPDTTSPSLRLAREHARVVQGTVSSREDLEGVLDGVDVVVHLAAETGTGQSMYEIERYVEQNVGGTAKLLDLLANGEHSVRRIVVASSRSIYGEGTYRTPGGDLVHPPHRSDDDLSAGRFEVTAPGTGEELTLVPTAEDAKIHPSSVYGITKQVQEQLITTVAPTIGVEAVSLRYQNVYGPGQSLKNPYTGILSIFSTLIRQGQPINIFEDGLESRDFVYIDDVVEATFLAATTPGVGGEILNVGSGVATTVNDVVATLFSAFGREVPATVTGQYRLGDIRHNVADVSRLAEVLGFTPATTFEEGVREFAQWVLTEPIEADTYQRSLDEMAARKLLK</sequence>
<evidence type="ECO:0000313" key="4">
    <source>
        <dbReference type="Proteomes" id="UP001501057"/>
    </source>
</evidence>
<organism evidence="3 4">
    <name type="scientific">Aeromicrobium alkaliterrae</name>
    <dbReference type="NCBI Taxonomy" id="302168"/>
    <lineage>
        <taxon>Bacteria</taxon>
        <taxon>Bacillati</taxon>
        <taxon>Actinomycetota</taxon>
        <taxon>Actinomycetes</taxon>
        <taxon>Propionibacteriales</taxon>
        <taxon>Nocardioidaceae</taxon>
        <taxon>Aeromicrobium</taxon>
    </lineage>
</organism>
<evidence type="ECO:0000256" key="1">
    <source>
        <dbReference type="ARBA" id="ARBA00007637"/>
    </source>
</evidence>
<dbReference type="Pfam" id="PF01370">
    <property type="entry name" value="Epimerase"/>
    <property type="match status" value="2"/>
</dbReference>